<dbReference type="InterPro" id="IPR003339">
    <property type="entry name" value="ABC/ECF_trnsptr_transmembrane"/>
</dbReference>
<comment type="subcellular location">
    <subcellularLocation>
        <location evidence="1">Membrane</location>
        <topology evidence="1">Multi-pass membrane protein</topology>
    </subcellularLocation>
</comment>
<evidence type="ECO:0000256" key="1">
    <source>
        <dbReference type="ARBA" id="ARBA00004141"/>
    </source>
</evidence>
<keyword evidence="2" id="KW-1003">Cell membrane</keyword>
<reference evidence="7 8" key="1">
    <citation type="submission" date="2017-09" db="EMBL/GenBank/DDBJ databases">
        <title>Bacterial strain isolated from the female urinary microbiota.</title>
        <authorList>
            <person name="Thomas-White K."/>
            <person name="Kumar N."/>
            <person name="Forster S."/>
            <person name="Putonti C."/>
            <person name="Lawley T."/>
            <person name="Wolfe A.J."/>
        </authorList>
    </citation>
    <scope>NUCLEOTIDE SEQUENCE [LARGE SCALE GENOMIC DNA]</scope>
    <source>
        <strain evidence="7 8">UMB0852</strain>
    </source>
</reference>
<keyword evidence="5 6" id="KW-0472">Membrane</keyword>
<dbReference type="CDD" id="cd16914">
    <property type="entry name" value="EcfT"/>
    <property type="match status" value="1"/>
</dbReference>
<feature type="transmembrane region" description="Helical" evidence="6">
    <location>
        <begin position="247"/>
        <end position="266"/>
    </location>
</feature>
<evidence type="ECO:0000256" key="4">
    <source>
        <dbReference type="ARBA" id="ARBA00022989"/>
    </source>
</evidence>
<sequence>MDKQLFGYIDKNTPIHRINSIAKLIFFIIATATLMFTYDTRFLLGMSLFSLILLKVSQIKWQDIKLFVYLILVFSVMNLLAVYVVSPEYGVELYGTRHVLWEGYGRFTLTKEQLFYEFNLLLKYLSTVPLILVFLFTTNPSEFASSFNRIGIPYRVAYAISLTLRYIPDIQEDFLAIKSAQDARGISGEEDESFKDKAQSVGRILIPLIISSFERIETVSHAMMLRRFGTKKKRTWYVEKPLKGSDYAVIACGIGVLGLFTLTLYLNKQRFYNPFL</sequence>
<dbReference type="OrthoDB" id="8635523at2"/>
<organism evidence="7 8">
    <name type="scientific">Dolosicoccus paucivorans</name>
    <dbReference type="NCBI Taxonomy" id="84521"/>
    <lineage>
        <taxon>Bacteria</taxon>
        <taxon>Bacillati</taxon>
        <taxon>Bacillota</taxon>
        <taxon>Bacilli</taxon>
        <taxon>Lactobacillales</taxon>
        <taxon>Aerococcaceae</taxon>
        <taxon>Dolosicoccus</taxon>
    </lineage>
</organism>
<keyword evidence="8" id="KW-1185">Reference proteome</keyword>
<evidence type="ECO:0000256" key="5">
    <source>
        <dbReference type="ARBA" id="ARBA00023136"/>
    </source>
</evidence>
<dbReference type="EMBL" id="PNHE01000035">
    <property type="protein sequence ID" value="PMC57917.1"/>
    <property type="molecule type" value="Genomic_DNA"/>
</dbReference>
<feature type="transmembrane region" description="Helical" evidence="6">
    <location>
        <begin position="42"/>
        <end position="59"/>
    </location>
</feature>
<dbReference type="InterPro" id="IPR051611">
    <property type="entry name" value="ECF_transporter_component"/>
</dbReference>
<dbReference type="Proteomes" id="UP000235682">
    <property type="component" value="Unassembled WGS sequence"/>
</dbReference>
<protein>
    <submittedName>
        <fullName evidence="7">Energy-coupling factor transporter transmembrane protein EcfT</fullName>
    </submittedName>
</protein>
<dbReference type="PANTHER" id="PTHR34857">
    <property type="entry name" value="SLL0384 PROTEIN"/>
    <property type="match status" value="1"/>
</dbReference>
<evidence type="ECO:0000256" key="2">
    <source>
        <dbReference type="ARBA" id="ARBA00022475"/>
    </source>
</evidence>
<evidence type="ECO:0000313" key="8">
    <source>
        <dbReference type="Proteomes" id="UP000235682"/>
    </source>
</evidence>
<dbReference type="AlphaFoldDB" id="A0A1G8MMB9"/>
<feature type="transmembrane region" description="Helical" evidence="6">
    <location>
        <begin position="66"/>
        <end position="85"/>
    </location>
</feature>
<keyword evidence="3 6" id="KW-0812">Transmembrane</keyword>
<dbReference type="RefSeq" id="WP_092085786.1">
    <property type="nucleotide sequence ID" value="NZ_FNEL01000034.1"/>
</dbReference>
<feature type="transmembrane region" description="Helical" evidence="6">
    <location>
        <begin position="121"/>
        <end position="139"/>
    </location>
</feature>
<evidence type="ECO:0000313" key="7">
    <source>
        <dbReference type="EMBL" id="PMC57917.1"/>
    </source>
</evidence>
<proteinExistence type="predicted"/>
<dbReference type="GO" id="GO:0005886">
    <property type="term" value="C:plasma membrane"/>
    <property type="evidence" value="ECO:0007669"/>
    <property type="project" value="UniProtKB-ARBA"/>
</dbReference>
<keyword evidence="4 6" id="KW-1133">Transmembrane helix</keyword>
<gene>
    <name evidence="7" type="ORF">CJ205_07065</name>
</gene>
<accession>A0A1G8MMB9</accession>
<feature type="transmembrane region" description="Helical" evidence="6">
    <location>
        <begin position="20"/>
        <end position="36"/>
    </location>
</feature>
<name>A0A1G8MMB9_9LACT</name>
<dbReference type="Pfam" id="PF02361">
    <property type="entry name" value="CbiQ"/>
    <property type="match status" value="1"/>
</dbReference>
<comment type="caution">
    <text evidence="7">The sequence shown here is derived from an EMBL/GenBank/DDBJ whole genome shotgun (WGS) entry which is preliminary data.</text>
</comment>
<dbReference type="STRING" id="84521.SAMN04487994_103413"/>
<evidence type="ECO:0000256" key="6">
    <source>
        <dbReference type="SAM" id="Phobius"/>
    </source>
</evidence>
<dbReference type="PANTHER" id="PTHR34857:SF2">
    <property type="entry name" value="SLL0384 PROTEIN"/>
    <property type="match status" value="1"/>
</dbReference>
<evidence type="ECO:0000256" key="3">
    <source>
        <dbReference type="ARBA" id="ARBA00022692"/>
    </source>
</evidence>